<evidence type="ECO:0000313" key="2">
    <source>
        <dbReference type="EMBL" id="KAH0576415.1"/>
    </source>
</evidence>
<dbReference type="EMBL" id="AUWU02000002">
    <property type="protein sequence ID" value="KAH0576415.1"/>
    <property type="molecule type" value="Genomic_DNA"/>
</dbReference>
<reference evidence="1 2" key="1">
    <citation type="journal article" date="2014" name="PLoS Genet.">
        <title>The Genome of Spironucleus salmonicida Highlights a Fish Pathogen Adapted to Fluctuating Environments.</title>
        <authorList>
            <person name="Xu F."/>
            <person name="Jerlstrom-Hultqvist J."/>
            <person name="Einarsson E."/>
            <person name="Astvaldsson A."/>
            <person name="Svard S.G."/>
            <person name="Andersson J.O."/>
        </authorList>
    </citation>
    <scope>NUCLEOTIDE SEQUENCE</scope>
    <source>
        <strain evidence="2">ATCC 50377</strain>
    </source>
</reference>
<dbReference type="Proteomes" id="UP000018208">
    <property type="component" value="Unassembled WGS sequence"/>
</dbReference>
<evidence type="ECO:0000313" key="1">
    <source>
        <dbReference type="EMBL" id="EST47017.1"/>
    </source>
</evidence>
<dbReference type="VEuPathDB" id="GiardiaDB:SS50377_21979"/>
<dbReference type="EMBL" id="KI546053">
    <property type="protein sequence ID" value="EST47017.1"/>
    <property type="molecule type" value="Genomic_DNA"/>
</dbReference>
<name>V6LQR5_9EUKA</name>
<dbReference type="AlphaFoldDB" id="V6LQR5"/>
<keyword evidence="3" id="KW-1185">Reference proteome</keyword>
<accession>V6LQR5</accession>
<evidence type="ECO:0000313" key="3">
    <source>
        <dbReference type="Proteomes" id="UP000018208"/>
    </source>
</evidence>
<reference evidence="2" key="2">
    <citation type="submission" date="2020-12" db="EMBL/GenBank/DDBJ databases">
        <title>New Spironucleus salmonicida genome in near-complete chromosomes.</title>
        <authorList>
            <person name="Xu F."/>
            <person name="Kurt Z."/>
            <person name="Jimenez-Gonzalez A."/>
            <person name="Astvaldsson A."/>
            <person name="Andersson J.O."/>
            <person name="Svard S.G."/>
        </authorList>
    </citation>
    <scope>NUCLEOTIDE SEQUENCE</scope>
    <source>
        <strain evidence="2">ATCC 50377</strain>
    </source>
</reference>
<proteinExistence type="predicted"/>
<sequence length="1022" mass="117624">MNQLIDILSICPADLAVFHSDPEIIVKYSNQYEKQILLQLEQLSLPSRLHSLPEIAAACIIVYTVSQQTEYAKGDILHNSAKLALTIFDQKESQLPLTFVSAFTEIVSKIASSHTVKTPVSSFLELILKDFSLQMAHDDSSVIFIVNMLMKLVIKHYYILSNDSLSFAVDFLRQQKDITNLIELLSMHFLNVPKAKDVEFCNYCFSNFIEVAETEPDIIDLIGKFVVNLQNSSNSKLAIQLYFTPFLKRFFLEDLHSLISGLIAHGKPQIKVLGIQLFIPFIQSAEASLTQICYITEMMICELSKSKNFQFAIDVLELIYDVFTDDFSLDLGVLQAQMICQKFIQNFLLITLLPLLIFVLTTKLATHKNTVVKLIKIRKEIIEFYGFLLLKEKVVQSLDQLIFSDQLSPELHEEFHIITQILLNFKFMNSQTHSVLELAFNHLQHQLQQSLASFLLQELIFRIQDEGQSIKKTSVGLILQYIKLHPEQIKLLFSDILQIQDQQILAQNIFLDFVIQPILDQNELVVQPLFDFISSCPVKLFESTFAVLLKEQLLPQQVFGNLINFGQKGAYIVLRLCLQYSKQQNQRIYAKVVSQLHGRLVEGGGLYTYILYSLDVSYFMGLIDFDVSQYIQITDVEEAVQQQVDKLKVLQVIEQIDNVSGFLDSLVRELNELISLQRSSFEDDNDTSQYVVKGEVIFNKIVQLIQNQTLSQVQIEKLYKPLEATLMFHPLSAVPVYYLVYFSESIDFRFNAFEKLINSLQNSHVLQQTKKNSISLKIANNLLISIVSCIYGFPDEFGQFFTLIFDADPTQYSHLIQRHILYIAMDLKQLQLIKFDVDIFKNLFKYMSSQNDDLKALSCRLLLQPSMNDFFIKFFRVCAQEIKDVTVKERQNIYQLILSKLSQVNKYNLINQMLGTLPNCDDWEAGDILRMLASGAIEISVSEELERAATVLKKLNFQYTIQSVLPRLMERLGVYNNQQNDSLKELCITSIQQVAKQMKINYEELVGQFGVKYCLELLQIKW</sequence>
<protein>
    <submittedName>
        <fullName evidence="1">Uncharacterized protein</fullName>
    </submittedName>
</protein>
<organism evidence="1">
    <name type="scientific">Spironucleus salmonicida</name>
    <dbReference type="NCBI Taxonomy" id="348837"/>
    <lineage>
        <taxon>Eukaryota</taxon>
        <taxon>Metamonada</taxon>
        <taxon>Diplomonadida</taxon>
        <taxon>Hexamitidae</taxon>
        <taxon>Hexamitinae</taxon>
        <taxon>Spironucleus</taxon>
    </lineage>
</organism>
<gene>
    <name evidence="1" type="ORF">SS50377_12973</name>
    <name evidence="2" type="ORF">SS50377_21979</name>
</gene>